<reference evidence="2" key="1">
    <citation type="journal article" date="2019" name="Int. J. Syst. Evol. Microbiol.">
        <title>The Global Catalogue of Microorganisms (GCM) 10K type strain sequencing project: providing services to taxonomists for standard genome sequencing and annotation.</title>
        <authorList>
            <consortium name="The Broad Institute Genomics Platform"/>
            <consortium name="The Broad Institute Genome Sequencing Center for Infectious Disease"/>
            <person name="Wu L."/>
            <person name="Ma J."/>
        </authorList>
    </citation>
    <scope>NUCLEOTIDE SEQUENCE [LARGE SCALE GENOMIC DNA]</scope>
    <source>
        <strain evidence="2">JCM 4594</strain>
    </source>
</reference>
<proteinExistence type="predicted"/>
<name>A0ABQ3AX44_9ACTN</name>
<evidence type="ECO:0000313" key="2">
    <source>
        <dbReference type="Proteomes" id="UP000600946"/>
    </source>
</evidence>
<sequence length="127" mass="12622">MLAQVGGATEVVQEQVDDGGGFAGAVAVAVALPQVLGGCAGGGVEVAVAGSDPHRVVQDGRGEFGVAGREGQGSVETPDLFAVVACGTQDGHVGERVEEERVRLFALCEDDVGGGRVTLGEPAGPPR</sequence>
<dbReference type="EMBL" id="BMUU01000022">
    <property type="protein sequence ID" value="GGY69545.1"/>
    <property type="molecule type" value="Genomic_DNA"/>
</dbReference>
<accession>A0ABQ3AX44</accession>
<evidence type="ECO:0000313" key="1">
    <source>
        <dbReference type="EMBL" id="GGY69545.1"/>
    </source>
</evidence>
<organism evidence="1 2">
    <name type="scientific">Streptomyces xanthochromogenes</name>
    <dbReference type="NCBI Taxonomy" id="67384"/>
    <lineage>
        <taxon>Bacteria</taxon>
        <taxon>Bacillati</taxon>
        <taxon>Actinomycetota</taxon>
        <taxon>Actinomycetes</taxon>
        <taxon>Kitasatosporales</taxon>
        <taxon>Streptomycetaceae</taxon>
        <taxon>Streptomyces</taxon>
    </lineage>
</organism>
<dbReference type="Proteomes" id="UP000600946">
    <property type="component" value="Unassembled WGS sequence"/>
</dbReference>
<keyword evidence="2" id="KW-1185">Reference proteome</keyword>
<protein>
    <submittedName>
        <fullName evidence="1">Uncharacterized protein</fullName>
    </submittedName>
</protein>
<comment type="caution">
    <text evidence="1">The sequence shown here is derived from an EMBL/GenBank/DDBJ whole genome shotgun (WGS) entry which is preliminary data.</text>
</comment>
<gene>
    <name evidence="1" type="ORF">GCM10010326_74760</name>
</gene>